<dbReference type="Proteomes" id="UP000244168">
    <property type="component" value="Unassembled WGS sequence"/>
</dbReference>
<protein>
    <submittedName>
        <fullName evidence="2">Uncharacterized protein</fullName>
    </submittedName>
</protein>
<feature type="transmembrane region" description="Helical" evidence="1">
    <location>
        <begin position="116"/>
        <end position="146"/>
    </location>
</feature>
<gene>
    <name evidence="2" type="ORF">C8P68_104322</name>
</gene>
<name>A0A2T5J9T1_9SPHI</name>
<evidence type="ECO:0000313" key="3">
    <source>
        <dbReference type="Proteomes" id="UP000244168"/>
    </source>
</evidence>
<keyword evidence="3" id="KW-1185">Reference proteome</keyword>
<reference evidence="2 3" key="1">
    <citation type="submission" date="2018-04" db="EMBL/GenBank/DDBJ databases">
        <title>Genomic Encyclopedia of Archaeal and Bacterial Type Strains, Phase II (KMG-II): from individual species to whole genera.</title>
        <authorList>
            <person name="Goeker M."/>
        </authorList>
    </citation>
    <scope>NUCLEOTIDE SEQUENCE [LARGE SCALE GENOMIC DNA]</scope>
    <source>
        <strain evidence="2 3">DSM 26809</strain>
    </source>
</reference>
<dbReference type="AlphaFoldDB" id="A0A2T5J9T1"/>
<evidence type="ECO:0000313" key="2">
    <source>
        <dbReference type="EMBL" id="PTQ96831.1"/>
    </source>
</evidence>
<feature type="transmembrane region" description="Helical" evidence="1">
    <location>
        <begin position="36"/>
        <end position="55"/>
    </location>
</feature>
<proteinExistence type="predicted"/>
<comment type="caution">
    <text evidence="2">The sequence shown here is derived from an EMBL/GenBank/DDBJ whole genome shotgun (WGS) entry which is preliminary data.</text>
</comment>
<evidence type="ECO:0000256" key="1">
    <source>
        <dbReference type="SAM" id="Phobius"/>
    </source>
</evidence>
<organism evidence="2 3">
    <name type="scientific">Mucilaginibacter yixingensis</name>
    <dbReference type="NCBI Taxonomy" id="1295612"/>
    <lineage>
        <taxon>Bacteria</taxon>
        <taxon>Pseudomonadati</taxon>
        <taxon>Bacteroidota</taxon>
        <taxon>Sphingobacteriia</taxon>
        <taxon>Sphingobacteriales</taxon>
        <taxon>Sphingobacteriaceae</taxon>
        <taxon>Mucilaginibacter</taxon>
    </lineage>
</organism>
<dbReference type="EMBL" id="QAOQ01000004">
    <property type="protein sequence ID" value="PTQ96831.1"/>
    <property type="molecule type" value="Genomic_DNA"/>
</dbReference>
<keyword evidence="1" id="KW-0812">Transmembrane</keyword>
<accession>A0A2T5J9T1</accession>
<sequence length="157" mass="18593">MGLISILYSWNCTATLSFKSYHLNMKTTRLNHRKSWLYKLMVMLTIPFLFIYYNILKPPVIFIKELIAEQDGSLHSKTPEPRAPDVKRLFLSYAVKKQLVMTVHYLSYLKRYKWPIALLFVAWLIYSIGLWPAVASIVIWFTMWLLNSSYKDFSKNT</sequence>
<keyword evidence="1" id="KW-0472">Membrane</keyword>
<keyword evidence="1" id="KW-1133">Transmembrane helix</keyword>